<dbReference type="EMBL" id="QCYY01002121">
    <property type="protein sequence ID" value="ROT72689.1"/>
    <property type="molecule type" value="Genomic_DNA"/>
</dbReference>
<reference evidence="2 3" key="2">
    <citation type="submission" date="2019-01" db="EMBL/GenBank/DDBJ databases">
        <title>The decoding of complex shrimp genome reveals the adaptation for benthos swimmer, frequently molting mechanism and breeding impact on genome.</title>
        <authorList>
            <person name="Sun Y."/>
            <person name="Gao Y."/>
            <person name="Yu Y."/>
        </authorList>
    </citation>
    <scope>NUCLEOTIDE SEQUENCE [LARGE SCALE GENOMIC DNA]</scope>
    <source>
        <tissue evidence="2">Muscle</tissue>
    </source>
</reference>
<name>A0A3R7MC94_PENVA</name>
<comment type="caution">
    <text evidence="2">The sequence shown here is derived from an EMBL/GenBank/DDBJ whole genome shotgun (WGS) entry which is preliminary data.</text>
</comment>
<proteinExistence type="predicted"/>
<reference evidence="2 3" key="1">
    <citation type="submission" date="2018-04" db="EMBL/GenBank/DDBJ databases">
        <authorList>
            <person name="Zhang X."/>
            <person name="Yuan J."/>
            <person name="Li F."/>
            <person name="Xiang J."/>
        </authorList>
    </citation>
    <scope>NUCLEOTIDE SEQUENCE [LARGE SCALE GENOMIC DNA]</scope>
    <source>
        <tissue evidence="2">Muscle</tissue>
    </source>
</reference>
<accession>A0A3R7MC94</accession>
<organism evidence="2 3">
    <name type="scientific">Penaeus vannamei</name>
    <name type="common">Whiteleg shrimp</name>
    <name type="synonym">Litopenaeus vannamei</name>
    <dbReference type="NCBI Taxonomy" id="6689"/>
    <lineage>
        <taxon>Eukaryota</taxon>
        <taxon>Metazoa</taxon>
        <taxon>Ecdysozoa</taxon>
        <taxon>Arthropoda</taxon>
        <taxon>Crustacea</taxon>
        <taxon>Multicrustacea</taxon>
        <taxon>Malacostraca</taxon>
        <taxon>Eumalacostraca</taxon>
        <taxon>Eucarida</taxon>
        <taxon>Decapoda</taxon>
        <taxon>Dendrobranchiata</taxon>
        <taxon>Penaeoidea</taxon>
        <taxon>Penaeidae</taxon>
        <taxon>Penaeus</taxon>
    </lineage>
</organism>
<keyword evidence="1" id="KW-0812">Transmembrane</keyword>
<dbReference type="AlphaFoldDB" id="A0A3R7MC94"/>
<dbReference type="Proteomes" id="UP000283509">
    <property type="component" value="Unassembled WGS sequence"/>
</dbReference>
<evidence type="ECO:0000256" key="1">
    <source>
        <dbReference type="SAM" id="Phobius"/>
    </source>
</evidence>
<feature type="transmembrane region" description="Helical" evidence="1">
    <location>
        <begin position="37"/>
        <end position="57"/>
    </location>
</feature>
<keyword evidence="3" id="KW-1185">Reference proteome</keyword>
<keyword evidence="1" id="KW-1133">Transmembrane helix</keyword>
<evidence type="ECO:0000313" key="3">
    <source>
        <dbReference type="Proteomes" id="UP000283509"/>
    </source>
</evidence>
<evidence type="ECO:0000313" key="2">
    <source>
        <dbReference type="EMBL" id="ROT72689.1"/>
    </source>
</evidence>
<keyword evidence="1" id="KW-0472">Membrane</keyword>
<protein>
    <submittedName>
        <fullName evidence="2">Uncharacterized protein</fullName>
    </submittedName>
</protein>
<sequence length="663" mass="72228">MESSLLSLLYCFSLLNSSLLSSLFAFSNSFPSSFSSLVFISLPLFLPLFRLFVFLSLTPSPLPLLCVLNTHSPPSSSCFLSLHSLPLSSLLLLSTHPPPPYLHALLSLTLLPPPSSLCLLSTTPPYASQSLVFHSTPSSLLFLLSCFFSHSRSFLFLPSPHPFSLLPPLLTSCVFLLHSTPPPLLSLIFLQLTSSLLYFIFCFHLSELNSLPLSSLFVAFTHSSLPPLIVFLSPQHPPSSLFVFSLTSHPPPLHHLWCLLSSLTLLPLAPLLDFSLTQLLPPLSSLCFSSQLTSFPPLLSLFFLISLPSTVSPLLSLSLFLTHSSPSSLLLCFTHHSLPLLSSYLLGSHSTPPPSPLICFSSSLALPPSSPLCVFSHSLLSSLPSSLCVFSQTHAYPLPHFVFFHSNSSLLSLFVFLSSLNSLPLSSLVLISATLPNPTPRPLSSLLCSHSLLPPSSIFILLQLTPPSLSSFVFSPAHFLRLRLPLSFFFNFNSSPASFRLVVFLSLPHLPPLLSCLCSPLHPSPPSSPLFVCFSHLTPSLHSPPLFGFFLTHSVPLLLSALLSNSLPSSFSLFFLHSSFLPLLSVFLSLTTFLLSSFLSFLFTHSSLLSYLIFSHSPLPPSSPFVSSRTHFHPPLIFVFTLTSPLSSSSLCLALKLTPPPLI</sequence>
<gene>
    <name evidence="2" type="ORF">C7M84_008910</name>
</gene>